<evidence type="ECO:0000313" key="2">
    <source>
        <dbReference type="EMBL" id="WHS91345.1"/>
    </source>
</evidence>
<dbReference type="RefSeq" id="WP_284718315.1">
    <property type="nucleotide sequence ID" value="NZ_CP120364.1"/>
</dbReference>
<dbReference type="PANTHER" id="PTHR43685">
    <property type="entry name" value="GLYCOSYLTRANSFERASE"/>
    <property type="match status" value="1"/>
</dbReference>
<dbReference type="Pfam" id="PF00535">
    <property type="entry name" value="Glycos_transf_2"/>
    <property type="match status" value="1"/>
</dbReference>
<dbReference type="CDD" id="cd00761">
    <property type="entry name" value="Glyco_tranf_GTA_type"/>
    <property type="match status" value="1"/>
</dbReference>
<accession>A0ABY8T4S1</accession>
<dbReference type="EMBL" id="CP120364">
    <property type="protein sequence ID" value="WHS91345.1"/>
    <property type="molecule type" value="Genomic_DNA"/>
</dbReference>
<evidence type="ECO:0000313" key="3">
    <source>
        <dbReference type="Proteomes" id="UP001233264"/>
    </source>
</evidence>
<dbReference type="Gene3D" id="3.90.550.10">
    <property type="entry name" value="Spore Coat Polysaccharide Biosynthesis Protein SpsA, Chain A"/>
    <property type="match status" value="1"/>
</dbReference>
<geneLocation type="plasmid" evidence="2 3">
    <name>pSkuCCBAU71714b</name>
</geneLocation>
<protein>
    <submittedName>
        <fullName evidence="2">Glycosyltransferase</fullName>
    </submittedName>
</protein>
<gene>
    <name evidence="2" type="ORF">PZL22_001323</name>
</gene>
<evidence type="ECO:0000259" key="1">
    <source>
        <dbReference type="Pfam" id="PF00535"/>
    </source>
</evidence>
<dbReference type="SUPFAM" id="SSF53448">
    <property type="entry name" value="Nucleotide-diphospho-sugar transferases"/>
    <property type="match status" value="1"/>
</dbReference>
<dbReference type="Proteomes" id="UP001233264">
    <property type="component" value="Plasmid pSkuCCBAU71714b"/>
</dbReference>
<dbReference type="InterPro" id="IPR029044">
    <property type="entry name" value="Nucleotide-diphossugar_trans"/>
</dbReference>
<feature type="domain" description="Glycosyltransferase 2-like" evidence="1">
    <location>
        <begin position="7"/>
        <end position="132"/>
    </location>
</feature>
<keyword evidence="3" id="KW-1185">Reference proteome</keyword>
<organism evidence="2 3">
    <name type="scientific">Sinorhizobium kummerowiae</name>
    <dbReference type="NCBI Taxonomy" id="158892"/>
    <lineage>
        <taxon>Bacteria</taxon>
        <taxon>Pseudomonadati</taxon>
        <taxon>Pseudomonadota</taxon>
        <taxon>Alphaproteobacteria</taxon>
        <taxon>Hyphomicrobiales</taxon>
        <taxon>Rhizobiaceae</taxon>
        <taxon>Sinorhizobium/Ensifer group</taxon>
        <taxon>Sinorhizobium</taxon>
    </lineage>
</organism>
<dbReference type="InterPro" id="IPR050834">
    <property type="entry name" value="Glycosyltransf_2"/>
</dbReference>
<reference evidence="2 3" key="1">
    <citation type="submission" date="2023-03" db="EMBL/GenBank/DDBJ databases">
        <authorList>
            <person name="Menendez E."/>
            <person name="Kaur S."/>
            <person name="Flores-Felix J.D."/>
            <person name="diCenzo G.C."/>
            <person name="Peix A."/>
            <person name="Velazquez E."/>
        </authorList>
    </citation>
    <scope>NUCLEOTIDE SEQUENCE [LARGE SCALE GENOMIC DNA]</scope>
    <source>
        <strain evidence="2 3">CCBAU 71714</strain>
        <plasmid evidence="2 3">pSkuCCBAU71714b</plasmid>
    </source>
</reference>
<dbReference type="InterPro" id="IPR001173">
    <property type="entry name" value="Glyco_trans_2-like"/>
</dbReference>
<dbReference type="PANTHER" id="PTHR43685:SF2">
    <property type="entry name" value="GLYCOSYLTRANSFERASE 2-LIKE DOMAIN-CONTAINING PROTEIN"/>
    <property type="match status" value="1"/>
</dbReference>
<sequence length="317" mass="35346">MSVRVSLGLPVYNGENFIAEAIQSLLDQDFEDFELIITDNASTDRTAEICQSLAERDTRIRYFRNTRNLGAGGNFNRAFTLSCGTYFKWCAHDDLISANFLTDTANALDEDADAVIAYPTLLGIDGYGAMTAYQERDLPNMRNLPPASRFRILIAAHGCDAAMFGLWRRSSLVQTSLHEPYYGSDCALLAEMALLGKFVRVPSAILYSRDHPTRSVNMHSSERLLWHNQDASGSNPFELSSRLRHLVVIAYRHRRQAPVHHSLCHLALWILDPPLIGRLVLEGVGAFSPRLRAKLRAIGLRALKSIQGSSNQPSGRT</sequence>
<keyword evidence="2" id="KW-0614">Plasmid</keyword>
<proteinExistence type="predicted"/>
<name>A0ABY8T4S1_9HYPH</name>